<dbReference type="Gene3D" id="1.20.120.1200">
    <property type="entry name" value="NADH-ubiquinone/plastoquinone oxidoreductase chain 6, subunit NuoJ"/>
    <property type="match status" value="1"/>
</dbReference>
<dbReference type="CTD" id="4541"/>
<evidence type="ECO:0000256" key="12">
    <source>
        <dbReference type="ARBA" id="ARBA00023128"/>
    </source>
</evidence>
<dbReference type="PANTHER" id="PTHR11435">
    <property type="entry name" value="NADH UBIQUINONE OXIDOREDUCTASE SUBUNIT ND6"/>
    <property type="match status" value="1"/>
</dbReference>
<comment type="function">
    <text evidence="15">Core subunit of the mitochondrial membrane respiratory chain NADH dehydrogenase (Complex I) which catalyzes electron transfer from NADH through the respiratory chain, using ubiquinone as an electron acceptor. Essential for the catalytic activity and assembly of complex I.</text>
</comment>
<feature type="transmembrane region" description="Helical" evidence="15">
    <location>
        <begin position="25"/>
        <end position="45"/>
    </location>
</feature>
<reference evidence="17" key="1">
    <citation type="journal article" date="2013" name="PLoS ONE">
        <title>Mitogenomic evidence for an Indo-West Pacific origin of the Clupeoidei (Teleostei: Clupeiformes).</title>
        <authorList>
            <person name="Lavoue S."/>
            <person name="Miya M."/>
            <person name="Musikasinthorn P."/>
            <person name="Chen W.J."/>
            <person name="Nishida M."/>
        </authorList>
    </citation>
    <scope>NUCLEOTIDE SEQUENCE</scope>
</reference>
<keyword evidence="7 15" id="KW-0812">Transmembrane</keyword>
<evidence type="ECO:0000256" key="8">
    <source>
        <dbReference type="ARBA" id="ARBA00022967"/>
    </source>
</evidence>
<evidence type="ECO:0000313" key="17">
    <source>
        <dbReference type="EMBL" id="BAL43633.1"/>
    </source>
</evidence>
<evidence type="ECO:0000256" key="16">
    <source>
        <dbReference type="SAM" id="SignalP"/>
    </source>
</evidence>
<dbReference type="GO" id="GO:0031966">
    <property type="term" value="C:mitochondrial membrane"/>
    <property type="evidence" value="ECO:0007669"/>
    <property type="project" value="UniProtKB-SubCell"/>
</dbReference>
<evidence type="ECO:0000256" key="15">
    <source>
        <dbReference type="RuleBase" id="RU004430"/>
    </source>
</evidence>
<evidence type="ECO:0000256" key="5">
    <source>
        <dbReference type="ARBA" id="ARBA00022448"/>
    </source>
</evidence>
<dbReference type="GeneID" id="11540058"/>
<keyword evidence="11 15" id="KW-0520">NAD</keyword>
<comment type="similarity">
    <text evidence="2 15">Belongs to the complex I subunit 6 family.</text>
</comment>
<dbReference type="PANTHER" id="PTHR11435:SF1">
    <property type="entry name" value="NADH-UBIQUINONE OXIDOREDUCTASE CHAIN 6"/>
    <property type="match status" value="1"/>
</dbReference>
<keyword evidence="13 15" id="KW-0472">Membrane</keyword>
<keyword evidence="15" id="KW-0830">Ubiquinone</keyword>
<sequence>MLFFACVYLVGFVLGMVGVASNPSPYYGALGLVLCSGSACAFLAITGSGFLALALFLIYLGGMVVVFGYTTALAADPHPDTWGEVSVFESFMLLFLSVVVGFMYLVPNILESSVGVLSSCKEFFMVQGESGGVAVLYSIAGPVLLISAWALLLTLFVVLELTRGQDRGALRAV</sequence>
<gene>
    <name evidence="17" type="primary">ND6</name>
</gene>
<dbReference type="InterPro" id="IPR050269">
    <property type="entry name" value="ComplexI_Subunit6"/>
</dbReference>
<dbReference type="InterPro" id="IPR001457">
    <property type="entry name" value="NADH_UbQ/plastoQ_OxRdtase_su6"/>
</dbReference>
<feature type="chain" id="PRO_5012655317" description="NADH-ubiquinone oxidoreductase chain 6" evidence="16">
    <location>
        <begin position="16"/>
        <end position="173"/>
    </location>
</feature>
<feature type="transmembrane region" description="Helical" evidence="15">
    <location>
        <begin position="90"/>
        <end position="110"/>
    </location>
</feature>
<keyword evidence="12 15" id="KW-0496">Mitochondrion</keyword>
<keyword evidence="6 15" id="KW-0679">Respiratory chain</keyword>
<organism evidence="17">
    <name type="scientific">Clupeoides borneensis</name>
    <name type="common">Borneo river sprat</name>
    <dbReference type="NCBI Taxonomy" id="689646"/>
    <lineage>
        <taxon>Eukaryota</taxon>
        <taxon>Metazoa</taxon>
        <taxon>Chordata</taxon>
        <taxon>Craniata</taxon>
        <taxon>Vertebrata</taxon>
        <taxon>Euteleostomi</taxon>
        <taxon>Actinopterygii</taxon>
        <taxon>Neopterygii</taxon>
        <taxon>Teleostei</taxon>
        <taxon>Clupei</taxon>
        <taxon>Clupeiformes</taxon>
        <taxon>Clupeoidei</taxon>
        <taxon>Clupeidae</taxon>
        <taxon>Clupeoides</taxon>
    </lineage>
</organism>
<evidence type="ECO:0000256" key="7">
    <source>
        <dbReference type="ARBA" id="ARBA00022692"/>
    </source>
</evidence>
<keyword evidence="9 15" id="KW-0249">Electron transport</keyword>
<protein>
    <recommendedName>
        <fullName evidence="4 15">NADH-ubiquinone oxidoreductase chain 6</fullName>
        <ecNumber evidence="3 15">7.1.1.2</ecNumber>
    </recommendedName>
</protein>
<feature type="signal peptide" evidence="16">
    <location>
        <begin position="1"/>
        <end position="15"/>
    </location>
</feature>
<dbReference type="RefSeq" id="YP_005088880.1">
    <property type="nucleotide sequence ID" value="NC_016709.1"/>
</dbReference>
<evidence type="ECO:0000256" key="14">
    <source>
        <dbReference type="ARBA" id="ARBA00049551"/>
    </source>
</evidence>
<comment type="subcellular location">
    <subcellularLocation>
        <location evidence="1 15">Mitochondrion membrane</location>
        <topology evidence="1 15">Multi-pass membrane protein</topology>
    </subcellularLocation>
</comment>
<geneLocation type="mitochondrion" evidence="17"/>
<dbReference type="InterPro" id="IPR042106">
    <property type="entry name" value="Nuo/plastoQ_OxRdtase_6_NuoJ"/>
</dbReference>
<keyword evidence="10 15" id="KW-1133">Transmembrane helix</keyword>
<evidence type="ECO:0000256" key="10">
    <source>
        <dbReference type="ARBA" id="ARBA00022989"/>
    </source>
</evidence>
<evidence type="ECO:0000256" key="11">
    <source>
        <dbReference type="ARBA" id="ARBA00023027"/>
    </source>
</evidence>
<keyword evidence="5 15" id="KW-0813">Transport</keyword>
<evidence type="ECO:0000256" key="9">
    <source>
        <dbReference type="ARBA" id="ARBA00022982"/>
    </source>
</evidence>
<evidence type="ECO:0000256" key="4">
    <source>
        <dbReference type="ARBA" id="ARBA00021095"/>
    </source>
</evidence>
<feature type="transmembrane region" description="Helical" evidence="15">
    <location>
        <begin position="50"/>
        <end position="70"/>
    </location>
</feature>
<accession>H1UBW2</accession>
<dbReference type="Pfam" id="PF00499">
    <property type="entry name" value="Oxidored_q3"/>
    <property type="match status" value="1"/>
</dbReference>
<evidence type="ECO:0000256" key="2">
    <source>
        <dbReference type="ARBA" id="ARBA00005698"/>
    </source>
</evidence>
<evidence type="ECO:0000256" key="3">
    <source>
        <dbReference type="ARBA" id="ARBA00012944"/>
    </source>
</evidence>
<dbReference type="AlphaFoldDB" id="H1UBW2"/>
<comment type="catalytic activity">
    <reaction evidence="14 15">
        <text>a ubiquinone + NADH + 5 H(+)(in) = a ubiquinol + NAD(+) + 4 H(+)(out)</text>
        <dbReference type="Rhea" id="RHEA:29091"/>
        <dbReference type="Rhea" id="RHEA-COMP:9565"/>
        <dbReference type="Rhea" id="RHEA-COMP:9566"/>
        <dbReference type="ChEBI" id="CHEBI:15378"/>
        <dbReference type="ChEBI" id="CHEBI:16389"/>
        <dbReference type="ChEBI" id="CHEBI:17976"/>
        <dbReference type="ChEBI" id="CHEBI:57540"/>
        <dbReference type="ChEBI" id="CHEBI:57945"/>
        <dbReference type="EC" id="7.1.1.2"/>
    </reaction>
</comment>
<name>H1UBW2_9TELE</name>
<evidence type="ECO:0000256" key="6">
    <source>
        <dbReference type="ARBA" id="ARBA00022660"/>
    </source>
</evidence>
<keyword evidence="16" id="KW-0732">Signal</keyword>
<dbReference type="EC" id="7.1.1.2" evidence="3 15"/>
<evidence type="ECO:0000256" key="13">
    <source>
        <dbReference type="ARBA" id="ARBA00023136"/>
    </source>
</evidence>
<dbReference type="EMBL" id="AP011586">
    <property type="protein sequence ID" value="BAL43633.1"/>
    <property type="molecule type" value="Genomic_DNA"/>
</dbReference>
<feature type="transmembrane region" description="Helical" evidence="15">
    <location>
        <begin position="131"/>
        <end position="159"/>
    </location>
</feature>
<proteinExistence type="inferred from homology"/>
<evidence type="ECO:0000256" key="1">
    <source>
        <dbReference type="ARBA" id="ARBA00004225"/>
    </source>
</evidence>
<dbReference type="GO" id="GO:0008137">
    <property type="term" value="F:NADH dehydrogenase (ubiquinone) activity"/>
    <property type="evidence" value="ECO:0007669"/>
    <property type="project" value="UniProtKB-UniRule"/>
</dbReference>
<keyword evidence="8 15" id="KW-1278">Translocase</keyword>